<dbReference type="Pfam" id="PF03083">
    <property type="entry name" value="MtN3_slv"/>
    <property type="match status" value="1"/>
</dbReference>
<feature type="transmembrane region" description="Helical" evidence="1">
    <location>
        <begin position="65"/>
        <end position="85"/>
    </location>
</feature>
<keyword evidence="1" id="KW-0472">Membrane</keyword>
<evidence type="ECO:0000313" key="3">
    <source>
        <dbReference type="Proteomes" id="UP000199214"/>
    </source>
</evidence>
<gene>
    <name evidence="2" type="ORF">SAMN05216382_1779</name>
</gene>
<feature type="transmembrane region" description="Helical" evidence="1">
    <location>
        <begin position="39"/>
        <end position="58"/>
    </location>
</feature>
<keyword evidence="1" id="KW-1133">Transmembrane helix</keyword>
<dbReference type="STRING" id="1855283.SAMN05216382_1779"/>
<organism evidence="2 3">
    <name type="scientific">Sphingomonas palmae</name>
    <dbReference type="NCBI Taxonomy" id="1855283"/>
    <lineage>
        <taxon>Bacteria</taxon>
        <taxon>Pseudomonadati</taxon>
        <taxon>Pseudomonadota</taxon>
        <taxon>Alphaproteobacteria</taxon>
        <taxon>Sphingomonadales</taxon>
        <taxon>Sphingomonadaceae</taxon>
        <taxon>Sphingomonas</taxon>
    </lineage>
</organism>
<keyword evidence="1" id="KW-0812">Transmembrane</keyword>
<keyword evidence="3" id="KW-1185">Reference proteome</keyword>
<dbReference type="AlphaFoldDB" id="A0A1H7P7S4"/>
<evidence type="ECO:0000313" key="2">
    <source>
        <dbReference type="EMBL" id="SEL31514.1"/>
    </source>
</evidence>
<dbReference type="Proteomes" id="UP000199214">
    <property type="component" value="Unassembled WGS sequence"/>
</dbReference>
<name>A0A1H7P7S4_9SPHN</name>
<dbReference type="OrthoDB" id="9794653at2"/>
<dbReference type="InterPro" id="IPR004316">
    <property type="entry name" value="SWEET_rpt"/>
</dbReference>
<dbReference type="Gene3D" id="1.20.1280.290">
    <property type="match status" value="1"/>
</dbReference>
<protein>
    <submittedName>
        <fullName evidence="2">Sugar efflux transporter for intercellular exchange</fullName>
    </submittedName>
</protein>
<evidence type="ECO:0000256" key="1">
    <source>
        <dbReference type="SAM" id="Phobius"/>
    </source>
</evidence>
<sequence>MQDKHLRLLGWIATATAVAMYLSYLDQIKLNLAGEKGSLIQPLATMVNCSLWVAYGFLRRPRRDWPIVLANAPGVLLGAISFATAL</sequence>
<dbReference type="RefSeq" id="WP_019515868.1">
    <property type="nucleotide sequence ID" value="NZ_FNZZ01000003.1"/>
</dbReference>
<dbReference type="GO" id="GO:0016020">
    <property type="term" value="C:membrane"/>
    <property type="evidence" value="ECO:0007669"/>
    <property type="project" value="InterPro"/>
</dbReference>
<accession>A0A1H7P7S4</accession>
<dbReference type="EMBL" id="FNZZ01000003">
    <property type="protein sequence ID" value="SEL31514.1"/>
    <property type="molecule type" value="Genomic_DNA"/>
</dbReference>
<reference evidence="3" key="1">
    <citation type="submission" date="2016-10" db="EMBL/GenBank/DDBJ databases">
        <authorList>
            <person name="Varghese N."/>
            <person name="Submissions S."/>
        </authorList>
    </citation>
    <scope>NUCLEOTIDE SEQUENCE [LARGE SCALE GENOMIC DNA]</scope>
    <source>
        <strain evidence="3">JS21-1</strain>
    </source>
</reference>
<proteinExistence type="predicted"/>
<feature type="transmembrane region" description="Helical" evidence="1">
    <location>
        <begin position="7"/>
        <end position="24"/>
    </location>
</feature>